<dbReference type="Pfam" id="PF04542">
    <property type="entry name" value="Sigma70_r2"/>
    <property type="match status" value="1"/>
</dbReference>
<evidence type="ECO:0000256" key="3">
    <source>
        <dbReference type="ARBA" id="ARBA00023082"/>
    </source>
</evidence>
<feature type="domain" description="RNA polymerase sigma factor 70 region 4 type 2" evidence="7">
    <location>
        <begin position="117"/>
        <end position="168"/>
    </location>
</feature>
<keyword evidence="5" id="KW-0804">Transcription</keyword>
<evidence type="ECO:0000259" key="6">
    <source>
        <dbReference type="Pfam" id="PF04542"/>
    </source>
</evidence>
<dbReference type="InterPro" id="IPR007627">
    <property type="entry name" value="RNA_pol_sigma70_r2"/>
</dbReference>
<proteinExistence type="inferred from homology"/>
<keyword evidence="3" id="KW-0731">Sigma factor</keyword>
<evidence type="ECO:0000256" key="2">
    <source>
        <dbReference type="ARBA" id="ARBA00023015"/>
    </source>
</evidence>
<dbReference type="InterPro" id="IPR013249">
    <property type="entry name" value="RNA_pol_sigma70_r4_t2"/>
</dbReference>
<evidence type="ECO:0000256" key="5">
    <source>
        <dbReference type="ARBA" id="ARBA00023163"/>
    </source>
</evidence>
<keyword evidence="2" id="KW-0805">Transcription regulation</keyword>
<protein>
    <submittedName>
        <fullName evidence="8">RNA polymerase sigma-70 factor, ECF subfamily</fullName>
    </submittedName>
</protein>
<dbReference type="InterPro" id="IPR013324">
    <property type="entry name" value="RNA_pol_sigma_r3/r4-like"/>
</dbReference>
<evidence type="ECO:0000259" key="7">
    <source>
        <dbReference type="Pfam" id="PF08281"/>
    </source>
</evidence>
<dbReference type="GO" id="GO:0016987">
    <property type="term" value="F:sigma factor activity"/>
    <property type="evidence" value="ECO:0007669"/>
    <property type="project" value="UniProtKB-KW"/>
</dbReference>
<reference evidence="8 9" key="1">
    <citation type="submission" date="2017-02" db="EMBL/GenBank/DDBJ databases">
        <authorList>
            <person name="Peterson S.W."/>
        </authorList>
    </citation>
    <scope>NUCLEOTIDE SEQUENCE [LARGE SCALE GENOMIC DNA]</scope>
    <source>
        <strain evidence="8 9">M1</strain>
    </source>
</reference>
<dbReference type="STRING" id="36842.SAMN02194393_05037"/>
<dbReference type="InterPro" id="IPR013325">
    <property type="entry name" value="RNA_pol_sigma_r2"/>
</dbReference>
<keyword evidence="9" id="KW-1185">Reference proteome</keyword>
<feature type="domain" description="RNA polymerase sigma-70 region 2" evidence="6">
    <location>
        <begin position="16"/>
        <end position="81"/>
    </location>
</feature>
<dbReference type="GO" id="GO:0006352">
    <property type="term" value="P:DNA-templated transcription initiation"/>
    <property type="evidence" value="ECO:0007669"/>
    <property type="project" value="InterPro"/>
</dbReference>
<dbReference type="GO" id="GO:0003677">
    <property type="term" value="F:DNA binding"/>
    <property type="evidence" value="ECO:0007669"/>
    <property type="project" value="UniProtKB-KW"/>
</dbReference>
<dbReference type="SUPFAM" id="SSF88946">
    <property type="entry name" value="Sigma2 domain of RNA polymerase sigma factors"/>
    <property type="match status" value="1"/>
</dbReference>
<comment type="similarity">
    <text evidence="1">Belongs to the sigma-70 factor family. ECF subfamily.</text>
</comment>
<organism evidence="8 9">
    <name type="scientific">Maledivibacter halophilus</name>
    <dbReference type="NCBI Taxonomy" id="36842"/>
    <lineage>
        <taxon>Bacteria</taxon>
        <taxon>Bacillati</taxon>
        <taxon>Bacillota</taxon>
        <taxon>Clostridia</taxon>
        <taxon>Peptostreptococcales</taxon>
        <taxon>Caminicellaceae</taxon>
        <taxon>Maledivibacter</taxon>
    </lineage>
</organism>
<dbReference type="EMBL" id="FUZT01000019">
    <property type="protein sequence ID" value="SKC89446.1"/>
    <property type="molecule type" value="Genomic_DNA"/>
</dbReference>
<dbReference type="SUPFAM" id="SSF88659">
    <property type="entry name" value="Sigma3 and sigma4 domains of RNA polymerase sigma factors"/>
    <property type="match status" value="1"/>
</dbReference>
<gene>
    <name evidence="8" type="ORF">SAMN02194393_05037</name>
</gene>
<accession>A0A1T5MMM8</accession>
<evidence type="ECO:0000313" key="8">
    <source>
        <dbReference type="EMBL" id="SKC89446.1"/>
    </source>
</evidence>
<evidence type="ECO:0000256" key="1">
    <source>
        <dbReference type="ARBA" id="ARBA00010641"/>
    </source>
</evidence>
<dbReference type="PANTHER" id="PTHR43133:SF8">
    <property type="entry name" value="RNA POLYMERASE SIGMA FACTOR HI_1459-RELATED"/>
    <property type="match status" value="1"/>
</dbReference>
<dbReference type="RefSeq" id="WP_079495626.1">
    <property type="nucleotide sequence ID" value="NZ_FUZT01000019.1"/>
</dbReference>
<dbReference type="Pfam" id="PF08281">
    <property type="entry name" value="Sigma70_r4_2"/>
    <property type="match status" value="1"/>
</dbReference>
<dbReference type="Gene3D" id="1.10.1740.10">
    <property type="match status" value="1"/>
</dbReference>
<evidence type="ECO:0000256" key="4">
    <source>
        <dbReference type="ARBA" id="ARBA00023125"/>
    </source>
</evidence>
<dbReference type="AlphaFoldDB" id="A0A1T5MMM8"/>
<keyword evidence="4" id="KW-0238">DNA-binding</keyword>
<dbReference type="InterPro" id="IPR014284">
    <property type="entry name" value="RNA_pol_sigma-70_dom"/>
</dbReference>
<name>A0A1T5MMM8_9FIRM</name>
<dbReference type="PANTHER" id="PTHR43133">
    <property type="entry name" value="RNA POLYMERASE ECF-TYPE SIGMA FACTO"/>
    <property type="match status" value="1"/>
</dbReference>
<dbReference type="Proteomes" id="UP000190285">
    <property type="component" value="Unassembled WGS sequence"/>
</dbReference>
<evidence type="ECO:0000313" key="9">
    <source>
        <dbReference type="Proteomes" id="UP000190285"/>
    </source>
</evidence>
<sequence>MEVDNSLEISFDEIAKEYGDMVSSICRRMIQDPSMAEDAAQEVWIQIIKSINSFKGDSKLSTWIYSVTRRVIISYCTKEKKYTTRFLTNYFRNGKLEIPKDIDYDKVIWIKEMCDKCITGMLHCLDNEKRLIYLFKDMAQLEYKDIAFIFNKEEAAVRKMVSRIRHKLKNFLNDQCILYNPKGKCDCRMKKLVKEINLNKEYEKIRKIIGKVNFLLESEKILPKKNFWKNYI</sequence>
<dbReference type="OrthoDB" id="9784984at2"/>
<dbReference type="InterPro" id="IPR039425">
    <property type="entry name" value="RNA_pol_sigma-70-like"/>
</dbReference>
<dbReference type="NCBIfam" id="TIGR02937">
    <property type="entry name" value="sigma70-ECF"/>
    <property type="match status" value="1"/>
</dbReference>